<keyword evidence="1" id="KW-1133">Transmembrane helix</keyword>
<gene>
    <name evidence="2" type="ORF">Scep_007780</name>
</gene>
<reference evidence="2 3" key="1">
    <citation type="submission" date="2024-01" db="EMBL/GenBank/DDBJ databases">
        <title>Genome assemblies of Stephania.</title>
        <authorList>
            <person name="Yang L."/>
        </authorList>
    </citation>
    <scope>NUCLEOTIDE SEQUENCE [LARGE SCALE GENOMIC DNA]</scope>
    <source>
        <strain evidence="2">JXDWG</strain>
        <tissue evidence="2">Leaf</tissue>
    </source>
</reference>
<evidence type="ECO:0000313" key="2">
    <source>
        <dbReference type="EMBL" id="KAK9149023.1"/>
    </source>
</evidence>
<dbReference type="EMBL" id="JBBNAG010000003">
    <property type="protein sequence ID" value="KAK9149023.1"/>
    <property type="molecule type" value="Genomic_DNA"/>
</dbReference>
<evidence type="ECO:0000313" key="3">
    <source>
        <dbReference type="Proteomes" id="UP001419268"/>
    </source>
</evidence>
<keyword evidence="1" id="KW-0812">Transmembrane</keyword>
<dbReference type="Proteomes" id="UP001419268">
    <property type="component" value="Unassembled WGS sequence"/>
</dbReference>
<evidence type="ECO:0000256" key="1">
    <source>
        <dbReference type="SAM" id="Phobius"/>
    </source>
</evidence>
<proteinExistence type="predicted"/>
<comment type="caution">
    <text evidence="2">The sequence shown here is derived from an EMBL/GenBank/DDBJ whole genome shotgun (WGS) entry which is preliminary data.</text>
</comment>
<protein>
    <submittedName>
        <fullName evidence="2">Uncharacterized protein</fullName>
    </submittedName>
</protein>
<keyword evidence="1" id="KW-0472">Membrane</keyword>
<accession>A0AAP0KAH6</accession>
<organism evidence="2 3">
    <name type="scientific">Stephania cephalantha</name>
    <dbReference type="NCBI Taxonomy" id="152367"/>
    <lineage>
        <taxon>Eukaryota</taxon>
        <taxon>Viridiplantae</taxon>
        <taxon>Streptophyta</taxon>
        <taxon>Embryophyta</taxon>
        <taxon>Tracheophyta</taxon>
        <taxon>Spermatophyta</taxon>
        <taxon>Magnoliopsida</taxon>
        <taxon>Ranunculales</taxon>
        <taxon>Menispermaceae</taxon>
        <taxon>Menispermoideae</taxon>
        <taxon>Cissampelideae</taxon>
        <taxon>Stephania</taxon>
    </lineage>
</organism>
<dbReference type="AlphaFoldDB" id="A0AAP0KAH6"/>
<name>A0AAP0KAH6_9MAGN</name>
<keyword evidence="3" id="KW-1185">Reference proteome</keyword>
<feature type="transmembrane region" description="Helical" evidence="1">
    <location>
        <begin position="54"/>
        <end position="73"/>
    </location>
</feature>
<sequence length="81" mass="9215">MYKVGGLLQADYHCSAANDERLYQESHTRTAVEIRSASFERIPNLFSALPEKHSVVDCVFCIMFGASALFFNVDVKKIIWK</sequence>